<evidence type="ECO:0000313" key="2">
    <source>
        <dbReference type="EMBL" id="BAZ03352.1"/>
    </source>
</evidence>
<name>A0A1Z4NCF5_9CYAN</name>
<feature type="compositionally biased region" description="Basic and acidic residues" evidence="1">
    <location>
        <begin position="205"/>
        <end position="218"/>
    </location>
</feature>
<keyword evidence="2" id="KW-0614">Plasmid</keyword>
<organism evidence="2 3">
    <name type="scientific">Tolypothrix tenuis PCC 7101</name>
    <dbReference type="NCBI Taxonomy" id="231146"/>
    <lineage>
        <taxon>Bacteria</taxon>
        <taxon>Bacillati</taxon>
        <taxon>Cyanobacteriota</taxon>
        <taxon>Cyanophyceae</taxon>
        <taxon>Nostocales</taxon>
        <taxon>Tolypothrichaceae</taxon>
        <taxon>Tolypothrix</taxon>
    </lineage>
</organism>
<gene>
    <name evidence="2" type="ORF">NIES37_73650</name>
</gene>
<accession>A0A1Z4NCF5</accession>
<geneLocation type="plasmid" evidence="3">
    <name>Plasmid5 dna</name>
</geneLocation>
<reference evidence="2 3" key="1">
    <citation type="submission" date="2017-06" db="EMBL/GenBank/DDBJ databases">
        <title>Genome sequencing of cyanobaciteial culture collection at National Institute for Environmental Studies (NIES).</title>
        <authorList>
            <person name="Hirose Y."/>
            <person name="Shimura Y."/>
            <person name="Fujisawa T."/>
            <person name="Nakamura Y."/>
            <person name="Kawachi M."/>
        </authorList>
    </citation>
    <scope>NUCLEOTIDE SEQUENCE [LARGE SCALE GENOMIC DNA]</scope>
    <source>
        <strain evidence="2 3">NIES-37</strain>
        <plasmid evidence="3">Plasmid5 dna</plasmid>
    </source>
</reference>
<protein>
    <submittedName>
        <fullName evidence="2">Uncharacterized protein</fullName>
    </submittedName>
</protein>
<dbReference type="AlphaFoldDB" id="A0A1Z4NCF5"/>
<evidence type="ECO:0000256" key="1">
    <source>
        <dbReference type="SAM" id="MobiDB-lite"/>
    </source>
</evidence>
<sequence>MQNQNQNQQPYSREKAIHLYVQALDQGDMEVVAQILDAACDDPELERIITEINLAYQEEEQLTPIATDAEIIRNLLHKHLHSAFEIIQEEEKPLIFEDIDEEEKPVTVGDVIKRLQDINRVPSADKDIISKFLDSSVPLPVKLNIQAVRQLAAELRINASERFLDMFRDTAITLSMGRSHNRAQLAAAREQKSRYKTTSNNRQPIENKVKNNTEVDKT</sequence>
<keyword evidence="3" id="KW-1185">Reference proteome</keyword>
<dbReference type="RefSeq" id="WP_096585710.1">
    <property type="nucleotide sequence ID" value="NZ_CAWNJS010000006.1"/>
</dbReference>
<dbReference type="KEGG" id="ttq:NIES37_73650"/>
<dbReference type="EMBL" id="AP018253">
    <property type="protein sequence ID" value="BAZ03352.1"/>
    <property type="molecule type" value="Genomic_DNA"/>
</dbReference>
<dbReference type="Proteomes" id="UP000218785">
    <property type="component" value="Plasmid plasmid5"/>
</dbReference>
<evidence type="ECO:0000313" key="3">
    <source>
        <dbReference type="Proteomes" id="UP000218785"/>
    </source>
</evidence>
<feature type="region of interest" description="Disordered" evidence="1">
    <location>
        <begin position="180"/>
        <end position="218"/>
    </location>
</feature>
<proteinExistence type="predicted"/>